<dbReference type="Pfam" id="PF09699">
    <property type="entry name" value="Paired_CXXCH_1"/>
    <property type="match status" value="1"/>
</dbReference>
<evidence type="ECO:0000256" key="1">
    <source>
        <dbReference type="ARBA" id="ARBA00022729"/>
    </source>
</evidence>
<dbReference type="InterPro" id="IPR051829">
    <property type="entry name" value="Multiheme_Cytochr_ET"/>
</dbReference>
<organism evidence="3 4">
    <name type="scientific">Joostella atrarenae</name>
    <dbReference type="NCBI Taxonomy" id="679257"/>
    <lineage>
        <taxon>Bacteria</taxon>
        <taxon>Pseudomonadati</taxon>
        <taxon>Bacteroidota</taxon>
        <taxon>Flavobacteriia</taxon>
        <taxon>Flavobacteriales</taxon>
        <taxon>Flavobacteriaceae</taxon>
        <taxon>Joostella</taxon>
    </lineage>
</organism>
<sequence>MRHFYRIVGVAVLLLMVLSGCNKHKESEYHSVIEKIEGESKNYHGTTISSEKYIEEMDLIEITEGEHTFLIPERKQKLTMYACTECHSKPLEELKSKGGELPKSHWDIDIVHGNANTMNCLTCHNSKNMDNLQSLTGQDIDFNKSYQVCSQCHTTQFKDWKGGAHGKNISGWAPPRAINSCVNCHNPHQPKFNQRLPAIFNTKKELQRK</sequence>
<dbReference type="Gene3D" id="1.10.1130.10">
    <property type="entry name" value="Flavocytochrome C3, Chain A"/>
    <property type="match status" value="1"/>
</dbReference>
<keyword evidence="1" id="KW-0732">Signal</keyword>
<feature type="domain" description="Doubled CXXCH motif" evidence="2">
    <location>
        <begin position="112"/>
        <end position="156"/>
    </location>
</feature>
<dbReference type="EMBL" id="JAETXX010000004">
    <property type="protein sequence ID" value="MCF8714927.1"/>
    <property type="molecule type" value="Genomic_DNA"/>
</dbReference>
<protein>
    <submittedName>
        <fullName evidence="3">Cytochrome C</fullName>
    </submittedName>
</protein>
<evidence type="ECO:0000313" key="4">
    <source>
        <dbReference type="Proteomes" id="UP000829517"/>
    </source>
</evidence>
<dbReference type="InterPro" id="IPR010177">
    <property type="entry name" value="Paired_CXXCH_1"/>
</dbReference>
<accession>A0ABS9J3B8</accession>
<evidence type="ECO:0000259" key="2">
    <source>
        <dbReference type="Pfam" id="PF09699"/>
    </source>
</evidence>
<keyword evidence="4" id="KW-1185">Reference proteome</keyword>
<dbReference type="RefSeq" id="WP_236958893.1">
    <property type="nucleotide sequence ID" value="NZ_JAETXX010000004.1"/>
</dbReference>
<gene>
    <name evidence="3" type="ORF">JM658_08820</name>
</gene>
<dbReference type="Proteomes" id="UP000829517">
    <property type="component" value="Unassembled WGS sequence"/>
</dbReference>
<dbReference type="PROSITE" id="PS51257">
    <property type="entry name" value="PROKAR_LIPOPROTEIN"/>
    <property type="match status" value="1"/>
</dbReference>
<proteinExistence type="predicted"/>
<name>A0ABS9J3B8_9FLAO</name>
<dbReference type="PANTHER" id="PTHR35038">
    <property type="entry name" value="DISSIMILATORY SULFITE REDUCTASE SIRA"/>
    <property type="match status" value="1"/>
</dbReference>
<dbReference type="SUPFAM" id="SSF48695">
    <property type="entry name" value="Multiheme cytochromes"/>
    <property type="match status" value="1"/>
</dbReference>
<reference evidence="3 4" key="1">
    <citation type="submission" date="2021-01" db="EMBL/GenBank/DDBJ databases">
        <title>Genome sequencing of Joostella atrarenae M1-2 (= KCTC 23194).</title>
        <authorList>
            <person name="Zakaria M.R."/>
            <person name="Lam M.Q."/>
            <person name="Chong C.S."/>
        </authorList>
    </citation>
    <scope>NUCLEOTIDE SEQUENCE [LARGE SCALE GENOMIC DNA]</scope>
    <source>
        <strain evidence="3 4">M1-2</strain>
    </source>
</reference>
<dbReference type="InterPro" id="IPR036280">
    <property type="entry name" value="Multihaem_cyt_sf"/>
</dbReference>
<comment type="caution">
    <text evidence="3">The sequence shown here is derived from an EMBL/GenBank/DDBJ whole genome shotgun (WGS) entry which is preliminary data.</text>
</comment>
<evidence type="ECO:0000313" key="3">
    <source>
        <dbReference type="EMBL" id="MCF8714927.1"/>
    </source>
</evidence>